<dbReference type="InterPro" id="IPR050723">
    <property type="entry name" value="CFA/CMAS"/>
</dbReference>
<keyword evidence="4" id="KW-0949">S-adenosyl-L-methionine</keyword>
<reference evidence="7 8" key="1">
    <citation type="submission" date="2020-08" db="EMBL/GenBank/DDBJ databases">
        <title>Genome sequence of Acidovorax monticola KACC 19171T.</title>
        <authorList>
            <person name="Hyun D.-W."/>
            <person name="Bae J.-W."/>
        </authorList>
    </citation>
    <scope>NUCLEOTIDE SEQUENCE [LARGE SCALE GENOMIC DNA]</scope>
    <source>
        <strain evidence="7 8">KACC 19171</strain>
    </source>
</reference>
<dbReference type="EMBL" id="CP060790">
    <property type="protein sequence ID" value="QNP58412.1"/>
    <property type="molecule type" value="Genomic_DNA"/>
</dbReference>
<dbReference type="PANTHER" id="PTHR43667:SF2">
    <property type="entry name" value="FATTY ACID C-METHYL TRANSFERASE"/>
    <property type="match status" value="1"/>
</dbReference>
<evidence type="ECO:0000256" key="1">
    <source>
        <dbReference type="ARBA" id="ARBA00010815"/>
    </source>
</evidence>
<keyword evidence="5" id="KW-0443">Lipid metabolism</keyword>
<proteinExistence type="inferred from homology"/>
<keyword evidence="8" id="KW-1185">Reference proteome</keyword>
<evidence type="ECO:0000256" key="2">
    <source>
        <dbReference type="ARBA" id="ARBA00022603"/>
    </source>
</evidence>
<dbReference type="KEGG" id="amon:H9L24_15440"/>
<dbReference type="CDD" id="cd02440">
    <property type="entry name" value="AdoMet_MTases"/>
    <property type="match status" value="1"/>
</dbReference>
<protein>
    <submittedName>
        <fullName evidence="7">Class I SAM-dependent methyltransferase</fullName>
    </submittedName>
</protein>
<evidence type="ECO:0000313" key="7">
    <source>
        <dbReference type="EMBL" id="QNP58412.1"/>
    </source>
</evidence>
<dbReference type="PIRSF" id="PIRSF003085">
    <property type="entry name" value="CMAS"/>
    <property type="match status" value="1"/>
</dbReference>
<feature type="active site" evidence="6">
    <location>
        <position position="398"/>
    </location>
</feature>
<dbReference type="Pfam" id="PF02353">
    <property type="entry name" value="CMAS"/>
    <property type="match status" value="1"/>
</dbReference>
<comment type="similarity">
    <text evidence="1">Belongs to the CFA/CMAS family.</text>
</comment>
<dbReference type="RefSeq" id="WP_187735400.1">
    <property type="nucleotide sequence ID" value="NZ_CP060790.1"/>
</dbReference>
<dbReference type="Gene3D" id="3.40.50.150">
    <property type="entry name" value="Vaccinia Virus protein VP39"/>
    <property type="match status" value="1"/>
</dbReference>
<sequence length="417" mass="46840">MSPFDTAESAALGAPPLARTVPALHGIPRAVRGLLGHLLGRVQWGSLVLELPGGQRLEARGEYPGAHASLRLHGWRPLLRLMVQGDLGLAESYRDGEWSTPDLTAVLLFGIQNEAHWGRALEGKGPAAWWTRLFHRLRANSRKGSRQNIAFHYDLGNDFYAQWLDATMLYSSALYATGQESLERAQAIRLQRILDLVNAAPGAQVLEIGCGWGEVAASLAGRHGAQVTGLTLSREQLAHAQERVVRRGLQSRVDLRLQDYRDVTGRFDRIVSIEMIEAVGEAYWPVYFNTLRERLAPGGHAVLQAITIHDDYFDRYRSGADFIQRHIFPGGMLPSVRAMREHADRAGLALETHLSFGDSYARTLVDWRQRFLAAWPTIAAQGFDERFRRLWEYYLCYCEAGFRAGRIDVGLYTLRPR</sequence>
<gene>
    <name evidence="7" type="ORF">H9L24_15440</name>
</gene>
<dbReference type="SUPFAM" id="SSF53335">
    <property type="entry name" value="S-adenosyl-L-methionine-dependent methyltransferases"/>
    <property type="match status" value="1"/>
</dbReference>
<dbReference type="GO" id="GO:0032259">
    <property type="term" value="P:methylation"/>
    <property type="evidence" value="ECO:0007669"/>
    <property type="project" value="UniProtKB-KW"/>
</dbReference>
<dbReference type="Proteomes" id="UP000516057">
    <property type="component" value="Chromosome"/>
</dbReference>
<evidence type="ECO:0000256" key="4">
    <source>
        <dbReference type="ARBA" id="ARBA00022691"/>
    </source>
</evidence>
<evidence type="ECO:0000313" key="8">
    <source>
        <dbReference type="Proteomes" id="UP000516057"/>
    </source>
</evidence>
<dbReference type="GO" id="GO:0008610">
    <property type="term" value="P:lipid biosynthetic process"/>
    <property type="evidence" value="ECO:0007669"/>
    <property type="project" value="InterPro"/>
</dbReference>
<dbReference type="GO" id="GO:0008168">
    <property type="term" value="F:methyltransferase activity"/>
    <property type="evidence" value="ECO:0007669"/>
    <property type="project" value="UniProtKB-KW"/>
</dbReference>
<name>A0A7H0HCZ6_9BURK</name>
<dbReference type="AlphaFoldDB" id="A0A7H0HCZ6"/>
<dbReference type="InterPro" id="IPR029063">
    <property type="entry name" value="SAM-dependent_MTases_sf"/>
</dbReference>
<dbReference type="PANTHER" id="PTHR43667">
    <property type="entry name" value="CYCLOPROPANE-FATTY-ACYL-PHOSPHOLIPID SYNTHASE"/>
    <property type="match status" value="1"/>
</dbReference>
<accession>A0A7H0HCZ6</accession>
<evidence type="ECO:0000256" key="3">
    <source>
        <dbReference type="ARBA" id="ARBA00022679"/>
    </source>
</evidence>
<keyword evidence="3 7" id="KW-0808">Transferase</keyword>
<organism evidence="7 8">
    <name type="scientific">Paenacidovorax monticola</name>
    <dbReference type="NCBI Taxonomy" id="1926868"/>
    <lineage>
        <taxon>Bacteria</taxon>
        <taxon>Pseudomonadati</taxon>
        <taxon>Pseudomonadota</taxon>
        <taxon>Betaproteobacteria</taxon>
        <taxon>Burkholderiales</taxon>
        <taxon>Comamonadaceae</taxon>
        <taxon>Paenacidovorax</taxon>
    </lineage>
</organism>
<keyword evidence="2 7" id="KW-0489">Methyltransferase</keyword>
<dbReference type="InterPro" id="IPR003333">
    <property type="entry name" value="CMAS"/>
</dbReference>
<evidence type="ECO:0000256" key="6">
    <source>
        <dbReference type="PIRSR" id="PIRSR003085-1"/>
    </source>
</evidence>
<evidence type="ECO:0000256" key="5">
    <source>
        <dbReference type="ARBA" id="ARBA00023098"/>
    </source>
</evidence>